<evidence type="ECO:0000256" key="1">
    <source>
        <dbReference type="SAM" id="MobiDB-lite"/>
    </source>
</evidence>
<reference evidence="2 3" key="1">
    <citation type="submission" date="2024-04" db="EMBL/GenBank/DDBJ databases">
        <title>The reference genome of an endangered Asteraceae, Deinandra increscens subsp. villosa, native to the Central Coast of California.</title>
        <authorList>
            <person name="Guilliams M."/>
            <person name="Hasenstab-Lehman K."/>
            <person name="Meyer R."/>
            <person name="Mcevoy S."/>
        </authorList>
    </citation>
    <scope>NUCLEOTIDE SEQUENCE [LARGE SCALE GENOMIC DNA]</scope>
    <source>
        <tissue evidence="2">Leaf</tissue>
    </source>
</reference>
<evidence type="ECO:0000313" key="3">
    <source>
        <dbReference type="Proteomes" id="UP001408789"/>
    </source>
</evidence>
<proteinExistence type="predicted"/>
<dbReference type="AlphaFoldDB" id="A0AAP0D4I8"/>
<dbReference type="PANTHER" id="PTHR34567:SF13">
    <property type="entry name" value="HAT C-TERMINAL DIMERISATION DOMAIN-CONTAINING PROTEIN"/>
    <property type="match status" value="1"/>
</dbReference>
<accession>A0AAP0D4I8</accession>
<name>A0AAP0D4I8_9ASTR</name>
<protein>
    <submittedName>
        <fullName evidence="2">Uncharacterized protein</fullName>
    </submittedName>
</protein>
<gene>
    <name evidence="2" type="ORF">SSX86_015103</name>
</gene>
<dbReference type="EMBL" id="JBCNJP010000016">
    <property type="protein sequence ID" value="KAK9065702.1"/>
    <property type="molecule type" value="Genomic_DNA"/>
</dbReference>
<dbReference type="PANTHER" id="PTHR34567">
    <property type="entry name" value="FK506-BINDING-LIKE PROTEIN"/>
    <property type="match status" value="1"/>
</dbReference>
<dbReference type="Proteomes" id="UP001408789">
    <property type="component" value="Unassembled WGS sequence"/>
</dbReference>
<keyword evidence="3" id="KW-1185">Reference proteome</keyword>
<sequence length="298" mass="35023">MEKWRRKGDRCNQEFARAKSNYHYRKTYAGGNSNWHQNVPYWEKKFVSSVGSIPWKRFLEAKEFTYLYDNIIKWDDCAGEEAFHIAKDRFYAEFHGLPCDVDLHNPDLYIDKIDWNAQMDYNLIKDFDSEPIAPDDANQHEPVVIFEDVLPDPYKDYSPYGWGDSDDKMKKSWGISDDMKGDQNGINWDDYIDNGRIIWDGCDVGGGHDWLIWNENDNKAGDQSWNTNTCDNDNNFYACSNVNNKRYMSNKTWKFHGNNNQRRSNGNWRKSKGQSYESQHGHGSTFKAHGSQRIHVHQ</sequence>
<feature type="region of interest" description="Disordered" evidence="1">
    <location>
        <begin position="254"/>
        <end position="298"/>
    </location>
</feature>
<organism evidence="2 3">
    <name type="scientific">Deinandra increscens subsp. villosa</name>
    <dbReference type="NCBI Taxonomy" id="3103831"/>
    <lineage>
        <taxon>Eukaryota</taxon>
        <taxon>Viridiplantae</taxon>
        <taxon>Streptophyta</taxon>
        <taxon>Embryophyta</taxon>
        <taxon>Tracheophyta</taxon>
        <taxon>Spermatophyta</taxon>
        <taxon>Magnoliopsida</taxon>
        <taxon>eudicotyledons</taxon>
        <taxon>Gunneridae</taxon>
        <taxon>Pentapetalae</taxon>
        <taxon>asterids</taxon>
        <taxon>campanulids</taxon>
        <taxon>Asterales</taxon>
        <taxon>Asteraceae</taxon>
        <taxon>Asteroideae</taxon>
        <taxon>Heliantheae alliance</taxon>
        <taxon>Madieae</taxon>
        <taxon>Madiinae</taxon>
        <taxon>Deinandra</taxon>
    </lineage>
</organism>
<feature type="compositionally biased region" description="Polar residues" evidence="1">
    <location>
        <begin position="254"/>
        <end position="282"/>
    </location>
</feature>
<comment type="caution">
    <text evidence="2">The sequence shown here is derived from an EMBL/GenBank/DDBJ whole genome shotgun (WGS) entry which is preliminary data.</text>
</comment>
<evidence type="ECO:0000313" key="2">
    <source>
        <dbReference type="EMBL" id="KAK9065702.1"/>
    </source>
</evidence>